<feature type="domain" description="Rad50/SbcC-type AAA" evidence="3">
    <location>
        <begin position="363"/>
        <end position="589"/>
    </location>
</feature>
<evidence type="ECO:0000259" key="2">
    <source>
        <dbReference type="Pfam" id="PF00149"/>
    </source>
</evidence>
<dbReference type="EMBL" id="BQMJ01000013">
    <property type="protein sequence ID" value="GJQ10145.1"/>
    <property type="molecule type" value="Genomic_DNA"/>
</dbReference>
<dbReference type="InterPro" id="IPR027417">
    <property type="entry name" value="P-loop_NTPase"/>
</dbReference>
<organism evidence="4 5">
    <name type="scientific">Galdieria partita</name>
    <dbReference type="NCBI Taxonomy" id="83374"/>
    <lineage>
        <taxon>Eukaryota</taxon>
        <taxon>Rhodophyta</taxon>
        <taxon>Bangiophyceae</taxon>
        <taxon>Galdieriales</taxon>
        <taxon>Galdieriaceae</taxon>
        <taxon>Galdieria</taxon>
    </lineage>
</organism>
<evidence type="ECO:0000256" key="1">
    <source>
        <dbReference type="SAM" id="Coils"/>
    </source>
</evidence>
<name>A0A9C7PTG6_9RHOD</name>
<dbReference type="Proteomes" id="UP001061958">
    <property type="component" value="Unassembled WGS sequence"/>
</dbReference>
<dbReference type="Pfam" id="PF13476">
    <property type="entry name" value="AAA_23"/>
    <property type="match status" value="1"/>
</dbReference>
<dbReference type="PANTHER" id="PTHR30337">
    <property type="entry name" value="COMPONENT OF ATP-DEPENDENT DSDNA EXONUCLEASE"/>
    <property type="match status" value="1"/>
</dbReference>
<comment type="caution">
    <text evidence="4">The sequence shown here is derived from an EMBL/GenBank/DDBJ whole genome shotgun (WGS) entry which is preliminary data.</text>
</comment>
<dbReference type="PANTHER" id="PTHR30337:SF8">
    <property type="entry name" value="BLL4141 PROTEIN"/>
    <property type="match status" value="1"/>
</dbReference>
<accession>A0A9C7PTG6</accession>
<evidence type="ECO:0000313" key="5">
    <source>
        <dbReference type="Proteomes" id="UP001061958"/>
    </source>
</evidence>
<dbReference type="AlphaFoldDB" id="A0A9C7PTG6"/>
<dbReference type="Gene3D" id="3.40.50.300">
    <property type="entry name" value="P-loop containing nucleotide triphosphate hydrolases"/>
    <property type="match status" value="2"/>
</dbReference>
<feature type="coiled-coil region" evidence="1">
    <location>
        <begin position="762"/>
        <end position="813"/>
    </location>
</feature>
<dbReference type="GO" id="GO:0016887">
    <property type="term" value="F:ATP hydrolysis activity"/>
    <property type="evidence" value="ECO:0007669"/>
    <property type="project" value="InterPro"/>
</dbReference>
<evidence type="ECO:0000313" key="4">
    <source>
        <dbReference type="EMBL" id="GJQ10145.1"/>
    </source>
</evidence>
<dbReference type="CDD" id="cd00267">
    <property type="entry name" value="ABC_ATPase"/>
    <property type="match status" value="1"/>
</dbReference>
<dbReference type="InterPro" id="IPR038729">
    <property type="entry name" value="Rad50/SbcC_AAA"/>
</dbReference>
<keyword evidence="1" id="KW-0175">Coiled coil</keyword>
<dbReference type="Pfam" id="PF00149">
    <property type="entry name" value="Metallophos"/>
    <property type="match status" value="1"/>
</dbReference>
<dbReference type="InterPro" id="IPR050535">
    <property type="entry name" value="DNA_Repair-Maintenance_Comp"/>
</dbReference>
<sequence length="976" mass="111974">MRESNESILVSSKFLLVGDPHFRVNNLNVCRDLVAFVARVVEEEKPDTVVILGDLLHDHSVVKTQAFDVACKWVHSLSLSVRVFLLVGNHDRINNQVYLTDEHPFFALSKMDNVTVVDKPFFDEKTRSVFVPYVPTGRYHEAIEPFLEKSPVCFFSHQEFYGAKFLTGISTTGDPWPESFPMNFSGHIHLPHTLQNNIVYVGSPIQHSFGEENQEKSLVVLEFPTLEWKRIPVVGVGFIHRTLDIVLGRNDVDGLQLLAQSTANSKERVRVRLYGSTMSDLREFHERHSEYLKQAESIDYLCETRIEMSQLDDYSRRTTRFVDHFLKALPDHLKSQVLEVFPVNAESTSRSHCFPLPDFDSFRVELENVGCHKKMALSFHRGITQLSAPSGSGKSTILLGVLFALCGGKVIPSGKKKSVVRLYLGDRVVIHRSKRPDILELSYDSTIFKDEEAEHMLKDWLSDDWPAISFVFQHQLCSFFSWTAEQKLSFVERCLLDGKEASDLKEIIQQKISYFSEIEKNCQQALSVLSHDEFCLMMTSAGNFDSVNKKLEELVHEESHLMNEWKNCSDYFSILEMIHNYSIQMNEASSRLLDPKQAEKLKELSRRRHMRDKLGVISTDLVSEAVESGLSELAAHWNEYEAVEKFRKQYGYIPDNAKLAELDRMMFLEDHAKAKCPECSTSILIFINWRERKVERLEKGLTVSGSVVAPLKKKTEREEAEKIIKLRSTKPRYTVSEYQKALQFKQLGEVASDFQLTLLAGHEKSQSTLDTLREQKEKLEKKLSELPIPSATLEQINERLGVVRAEIDKLRNISRLSVFRPFLNNKLEAAENRKLWLDVKKNFESARESFVNSRLDYINAELGTMLSRLFPEGMKGYFTYGRTFSLEIEWKDITFHNGKGLSGGEMERVSLAVMLAFNAAVRPAINFLLLDKSFSSLDEWNLRKCLEVLRASFSSHIVWSTHHDDCLGDEILKICS</sequence>
<dbReference type="SUPFAM" id="SSF56300">
    <property type="entry name" value="Metallo-dependent phosphatases"/>
    <property type="match status" value="1"/>
</dbReference>
<dbReference type="InterPro" id="IPR004843">
    <property type="entry name" value="Calcineurin-like_PHP"/>
</dbReference>
<gene>
    <name evidence="4" type="ORF">GpartN1_g1936.t1</name>
</gene>
<dbReference type="GO" id="GO:0006302">
    <property type="term" value="P:double-strand break repair"/>
    <property type="evidence" value="ECO:0007669"/>
    <property type="project" value="InterPro"/>
</dbReference>
<reference evidence="4" key="1">
    <citation type="journal article" date="2022" name="Proc. Natl. Acad. Sci. U.S.A.">
        <title>Life cycle and functional genomics of the unicellular red alga Galdieria for elucidating algal and plant evolution and industrial use.</title>
        <authorList>
            <person name="Hirooka S."/>
            <person name="Itabashi T."/>
            <person name="Ichinose T.M."/>
            <person name="Onuma R."/>
            <person name="Fujiwara T."/>
            <person name="Yamashita S."/>
            <person name="Jong L.W."/>
            <person name="Tomita R."/>
            <person name="Iwane A.H."/>
            <person name="Miyagishima S.Y."/>
        </authorList>
    </citation>
    <scope>NUCLEOTIDE SEQUENCE</scope>
    <source>
        <strain evidence="4">NBRC 102759</strain>
    </source>
</reference>
<protein>
    <submittedName>
        <fullName evidence="4">Uncharacterized protein</fullName>
    </submittedName>
</protein>
<reference evidence="4" key="2">
    <citation type="submission" date="2022-01" db="EMBL/GenBank/DDBJ databases">
        <authorList>
            <person name="Hirooka S."/>
            <person name="Miyagishima S.Y."/>
        </authorList>
    </citation>
    <scope>NUCLEOTIDE SEQUENCE</scope>
    <source>
        <strain evidence="4">NBRC 102759</strain>
    </source>
</reference>
<dbReference type="SUPFAM" id="SSF52540">
    <property type="entry name" value="P-loop containing nucleoside triphosphate hydrolases"/>
    <property type="match status" value="1"/>
</dbReference>
<dbReference type="OrthoDB" id="18797at2759"/>
<dbReference type="InterPro" id="IPR029052">
    <property type="entry name" value="Metallo-depent_PP-like"/>
</dbReference>
<evidence type="ECO:0000259" key="3">
    <source>
        <dbReference type="Pfam" id="PF13476"/>
    </source>
</evidence>
<dbReference type="Gene3D" id="3.60.21.10">
    <property type="match status" value="1"/>
</dbReference>
<keyword evidence="5" id="KW-1185">Reference proteome</keyword>
<proteinExistence type="predicted"/>
<feature type="domain" description="Calcineurin-like phosphoesterase" evidence="2">
    <location>
        <begin position="13"/>
        <end position="110"/>
    </location>
</feature>